<accession>A0ABY9JQQ5</accession>
<dbReference type="RefSeq" id="WP_226541202.1">
    <property type="nucleotide sequence ID" value="NZ_CP129013.1"/>
</dbReference>
<dbReference type="CDD" id="cd20692">
    <property type="entry name" value="CdiA-CT_Ec-like"/>
    <property type="match status" value="1"/>
</dbReference>
<proteinExistence type="predicted"/>
<name>A0ABY9JQQ5_9BACI</name>
<organism evidence="2 3">
    <name type="scientific">Bacillus carboniphilus</name>
    <dbReference type="NCBI Taxonomy" id="86663"/>
    <lineage>
        <taxon>Bacteria</taxon>
        <taxon>Bacillati</taxon>
        <taxon>Bacillota</taxon>
        <taxon>Bacilli</taxon>
        <taxon>Bacillales</taxon>
        <taxon>Bacillaceae</taxon>
        <taxon>Bacillus</taxon>
    </lineage>
</organism>
<dbReference type="InterPro" id="IPR022385">
    <property type="entry name" value="Rhs_assc_core"/>
</dbReference>
<dbReference type="EMBL" id="CP129013">
    <property type="protein sequence ID" value="WLR41739.1"/>
    <property type="molecule type" value="Genomic_DNA"/>
</dbReference>
<evidence type="ECO:0000313" key="3">
    <source>
        <dbReference type="Proteomes" id="UP001197974"/>
    </source>
</evidence>
<evidence type="ECO:0000256" key="1">
    <source>
        <dbReference type="SAM" id="MobiDB-lite"/>
    </source>
</evidence>
<dbReference type="NCBIfam" id="TIGR03696">
    <property type="entry name" value="Rhs_assc_core"/>
    <property type="match status" value="1"/>
</dbReference>
<dbReference type="Proteomes" id="UP001197974">
    <property type="component" value="Chromosome"/>
</dbReference>
<reference evidence="2 3" key="1">
    <citation type="submission" date="2023-06" db="EMBL/GenBank/DDBJ databases">
        <title>Five Gram-positive bacteria isolated from mangrove sediments in Shenzhen, Guangdong, China.</title>
        <authorList>
            <person name="Yu S."/>
            <person name="Zheng W."/>
            <person name="Huang Y."/>
        </authorList>
    </citation>
    <scope>NUCLEOTIDE SEQUENCE [LARGE SCALE GENOMIC DNA]</scope>
    <source>
        <strain evidence="2 3">SaN35-3</strain>
    </source>
</reference>
<dbReference type="PANTHER" id="PTHR32305:SF15">
    <property type="entry name" value="PROTEIN RHSA-RELATED"/>
    <property type="match status" value="1"/>
</dbReference>
<evidence type="ECO:0000313" key="2">
    <source>
        <dbReference type="EMBL" id="WLR41739.1"/>
    </source>
</evidence>
<dbReference type="Gene3D" id="2.180.10.10">
    <property type="entry name" value="RHS repeat-associated core"/>
    <property type="match status" value="1"/>
</dbReference>
<keyword evidence="3" id="KW-1185">Reference proteome</keyword>
<dbReference type="CDD" id="cd20745">
    <property type="entry name" value="FIX_RhsA_AHH_HNH-like"/>
    <property type="match status" value="1"/>
</dbReference>
<sequence>MKEGSDSYVYAYNQFNQLKTTTKNGKAHASYEYDKRGNQKVETIKKEVDGSWKDVQTTYTYNLANELTKVETKTPGKATSVTKSFYNGDGQRIRRDVDGLIEKYYYYDESLLYSADQDNQKVTENILNRAGLIAASKRFDGVYENNYFFYQYDLRGSVTNIIDSEAKRVKGYEYDDFGNPKEVGDKTFKNDVKFTGAVHDASTGLHYMNARYYSSDTGRFISQDTYKGSPFDPWTQHLYTYTTNNPVNFVDPTGHYHASPDGSKILTRGSKVIPPNKPTPPSNDNGKNKGGSNGPKKNDATKPTTKKSSGKSFWNKVSNVAHQALDVVGYAPGLGQIASGVDAALYAFEGDYKNAAISATGMIPGAKYATGAAKGLKFAAKGMGKGKSYEQARNAALSWLGRKGFKSEKQTLGKFGYTKNKPIGRQTKDGKVGFRIEHDTRSGAHINVWAGKEKGPHYEYDASEKTVKKIQNRF</sequence>
<dbReference type="PANTHER" id="PTHR32305">
    <property type="match status" value="1"/>
</dbReference>
<feature type="region of interest" description="Disordered" evidence="1">
    <location>
        <begin position="252"/>
        <end position="311"/>
    </location>
</feature>
<gene>
    <name evidence="2" type="ORF">LC087_12805</name>
</gene>
<dbReference type="InterPro" id="IPR050708">
    <property type="entry name" value="T6SS_VgrG/RHS"/>
</dbReference>
<protein>
    <submittedName>
        <fullName evidence="2">RHS repeat-associated core domain-containing protein</fullName>
    </submittedName>
</protein>